<protein>
    <submittedName>
        <fullName evidence="2">Uncharacterized protein</fullName>
    </submittedName>
</protein>
<dbReference type="Gene3D" id="3.40.140.10">
    <property type="entry name" value="Cytidine Deaminase, domain 2"/>
    <property type="match status" value="1"/>
</dbReference>
<dbReference type="GO" id="GO:0016020">
    <property type="term" value="C:membrane"/>
    <property type="evidence" value="ECO:0007669"/>
    <property type="project" value="GOC"/>
</dbReference>
<dbReference type="GO" id="GO:0051999">
    <property type="term" value="P:mannosyl-inositol phosphorylceramide biosynthetic process"/>
    <property type="evidence" value="ECO:0007669"/>
    <property type="project" value="TreeGrafter"/>
</dbReference>
<dbReference type="PANTHER" id="PTHR32385:SF15">
    <property type="entry name" value="INOSITOL PHOSPHOCERAMIDE MANNOSYLTRANSFERASE 1"/>
    <property type="match status" value="1"/>
</dbReference>
<dbReference type="InterPro" id="IPR029044">
    <property type="entry name" value="Nucleotide-diphossugar_trans"/>
</dbReference>
<dbReference type="PANTHER" id="PTHR32385">
    <property type="entry name" value="MANNOSYL PHOSPHORYLINOSITOL CERAMIDE SYNTHASE"/>
    <property type="match status" value="1"/>
</dbReference>
<evidence type="ECO:0000313" key="2">
    <source>
        <dbReference type="EMBL" id="KOO31715.1"/>
    </source>
</evidence>
<dbReference type="InterPro" id="IPR016193">
    <property type="entry name" value="Cytidine_deaminase-like"/>
</dbReference>
<dbReference type="SUPFAM" id="SSF53448">
    <property type="entry name" value="Nucleotide-diphospho-sugar transferases"/>
    <property type="match status" value="1"/>
</dbReference>
<dbReference type="Pfam" id="PF04488">
    <property type="entry name" value="Gly_transf_sug"/>
    <property type="match status" value="1"/>
</dbReference>
<dbReference type="InterPro" id="IPR051706">
    <property type="entry name" value="Glycosyltransferase_domain"/>
</dbReference>
<evidence type="ECO:0000256" key="1">
    <source>
        <dbReference type="ARBA" id="ARBA00022679"/>
    </source>
</evidence>
<dbReference type="InterPro" id="IPR007577">
    <property type="entry name" value="GlycoTrfase_DXD_sugar-bd_CS"/>
</dbReference>
<dbReference type="SUPFAM" id="SSF53927">
    <property type="entry name" value="Cytidine deaminase-like"/>
    <property type="match status" value="1"/>
</dbReference>
<dbReference type="GO" id="GO:0000030">
    <property type="term" value="F:mannosyltransferase activity"/>
    <property type="evidence" value="ECO:0007669"/>
    <property type="project" value="TreeGrafter"/>
</dbReference>
<keyword evidence="3" id="KW-1185">Reference proteome</keyword>
<comment type="caution">
    <text evidence="2">The sequence shown here is derived from an EMBL/GenBank/DDBJ whole genome shotgun (WGS) entry which is preliminary data.</text>
</comment>
<organism evidence="2 3">
    <name type="scientific">Chrysochromulina tobinii</name>
    <dbReference type="NCBI Taxonomy" id="1460289"/>
    <lineage>
        <taxon>Eukaryota</taxon>
        <taxon>Haptista</taxon>
        <taxon>Haptophyta</taxon>
        <taxon>Prymnesiophyceae</taxon>
        <taxon>Prymnesiales</taxon>
        <taxon>Chrysochromulinaceae</taxon>
        <taxon>Chrysochromulina</taxon>
    </lineage>
</organism>
<sequence>MVKHVVGHNDEACNLNNSVCAERAAFLQLAGIYAPLEVIDVFITTDAAHAITPGSLCREYMLSSRWTFPTTRVVAEGEAGPASRIEVTLAALVPFASIYTRLKRDDQMATGARLEPTLAEQRSAMGGLDGAVWRAAVAACGGDARDELHPIRFGAAVAFSDGYIASASHKKALEYGCSLDAIGQLAPAIEAHRATAPPVVICFADQFGVLHGPFAPARAYLSEFGHTCPPPSAAGEPERIPRLLWQTGRGNSAFEHNGAMRGGSKRLMLQSYSQLGEGVRVIFHNDSTARRFVHRHCPYAAHAYDCLLPPAYRADLWRYCALYAHGGHYLDAEDALLVPLASLVRPCDTLVLTNDMCPEQPPGGDRVQVRPCKMPAVQISLLFAAPRHPFLRCALTMAIRNVEQGVRGRNTLDMTGPVAAGACLRNLHATFNYSMPYFMAPEPSHRTRTNPAAVAIFRTVGFGRGASMDASAPAVELEPTAVDDVVAAANATASDAFGMSYYASNFASNESARHIAVVRAHAWRARTRKSGYVDYAKAHEKGTTINAQCAREYAARMTGVSGRAHFARIWEAVARDTPLKGDLFDE</sequence>
<reference evidence="3" key="1">
    <citation type="journal article" date="2015" name="PLoS Genet.">
        <title>Genome Sequence and Transcriptome Analyses of Chrysochromulina tobin: Metabolic Tools for Enhanced Algal Fitness in the Prominent Order Prymnesiales (Haptophyceae).</title>
        <authorList>
            <person name="Hovde B.T."/>
            <person name="Deodato C.R."/>
            <person name="Hunsperger H.M."/>
            <person name="Ryken S.A."/>
            <person name="Yost W."/>
            <person name="Jha R.K."/>
            <person name="Patterson J."/>
            <person name="Monnat R.J. Jr."/>
            <person name="Barlow S.B."/>
            <person name="Starkenburg S.R."/>
            <person name="Cattolico R.A."/>
        </authorList>
    </citation>
    <scope>NUCLEOTIDE SEQUENCE</scope>
    <source>
        <strain evidence="3">CCMP291</strain>
    </source>
</reference>
<dbReference type="OrthoDB" id="414540at2759"/>
<accession>A0A0M0JYS5</accession>
<gene>
    <name evidence="2" type="ORF">Ctob_012144</name>
</gene>
<keyword evidence="1" id="KW-0808">Transferase</keyword>
<evidence type="ECO:0000313" key="3">
    <source>
        <dbReference type="Proteomes" id="UP000037460"/>
    </source>
</evidence>
<dbReference type="AlphaFoldDB" id="A0A0M0JYS5"/>
<dbReference type="Gene3D" id="3.90.550.20">
    <property type="match status" value="1"/>
</dbReference>
<dbReference type="EMBL" id="JWZX01001949">
    <property type="protein sequence ID" value="KOO31715.1"/>
    <property type="molecule type" value="Genomic_DNA"/>
</dbReference>
<dbReference type="Proteomes" id="UP000037460">
    <property type="component" value="Unassembled WGS sequence"/>
</dbReference>
<proteinExistence type="predicted"/>
<name>A0A0M0JYS5_9EUKA</name>